<keyword evidence="2" id="KW-1185">Reference proteome</keyword>
<proteinExistence type="predicted"/>
<organism evidence="1 2">
    <name type="scientific">Andreprevotia lacus DSM 23236</name>
    <dbReference type="NCBI Taxonomy" id="1121001"/>
    <lineage>
        <taxon>Bacteria</taxon>
        <taxon>Pseudomonadati</taxon>
        <taxon>Pseudomonadota</taxon>
        <taxon>Betaproteobacteria</taxon>
        <taxon>Neisseriales</taxon>
        <taxon>Chitinibacteraceae</taxon>
        <taxon>Andreprevotia</taxon>
    </lineage>
</organism>
<dbReference type="Proteomes" id="UP000192761">
    <property type="component" value="Unassembled WGS sequence"/>
</dbReference>
<dbReference type="RefSeq" id="WP_084089330.1">
    <property type="nucleotide sequence ID" value="NZ_FWXD01000004.1"/>
</dbReference>
<gene>
    <name evidence="1" type="ORF">SAMN02745857_00880</name>
</gene>
<sequence length="194" mass="21646">MLSLPFNPHAEAWLQAKGMQPPADEHPDWGFQLAASTVPLDDWLVRRSKLPPDALWFGLGFSRLLGWTATLQRRDEAFKVCWRPEHALEVEAQSMRYRHRTAWPALAALDALPQMLGALATLLDCRFLPVFQIKAASLKGSDIAVMADWLQPVASTLDFWVGKLHGELPLGALLDDEPAAREGCRFVLPLSIGR</sequence>
<evidence type="ECO:0000313" key="1">
    <source>
        <dbReference type="EMBL" id="SMC20234.1"/>
    </source>
</evidence>
<reference evidence="1 2" key="1">
    <citation type="submission" date="2017-04" db="EMBL/GenBank/DDBJ databases">
        <authorList>
            <person name="Afonso C.L."/>
            <person name="Miller P.J."/>
            <person name="Scott M.A."/>
            <person name="Spackman E."/>
            <person name="Goraichik I."/>
            <person name="Dimitrov K.M."/>
            <person name="Suarez D.L."/>
            <person name="Swayne D.E."/>
        </authorList>
    </citation>
    <scope>NUCLEOTIDE SEQUENCE [LARGE SCALE GENOMIC DNA]</scope>
    <source>
        <strain evidence="1 2">DSM 23236</strain>
    </source>
</reference>
<protein>
    <submittedName>
        <fullName evidence="1">Uncharacterized protein</fullName>
    </submittedName>
</protein>
<evidence type="ECO:0000313" key="2">
    <source>
        <dbReference type="Proteomes" id="UP000192761"/>
    </source>
</evidence>
<dbReference type="EMBL" id="FWXD01000004">
    <property type="protein sequence ID" value="SMC20234.1"/>
    <property type="molecule type" value="Genomic_DNA"/>
</dbReference>
<dbReference type="STRING" id="1121001.SAMN02745857_00880"/>
<name>A0A1W1X8T0_9NEIS</name>
<dbReference type="AlphaFoldDB" id="A0A1W1X8T0"/>
<accession>A0A1W1X8T0</accession>